<evidence type="ECO:0000256" key="4">
    <source>
        <dbReference type="PROSITE-ProRule" id="PRU00335"/>
    </source>
</evidence>
<keyword evidence="7" id="KW-1185">Reference proteome</keyword>
<dbReference type="InterPro" id="IPR050109">
    <property type="entry name" value="HTH-type_TetR-like_transc_reg"/>
</dbReference>
<organism evidence="6 7">
    <name type="scientific">Nonomuraea purpurea</name>
    <dbReference type="NCBI Taxonomy" id="1849276"/>
    <lineage>
        <taxon>Bacteria</taxon>
        <taxon>Bacillati</taxon>
        <taxon>Actinomycetota</taxon>
        <taxon>Actinomycetes</taxon>
        <taxon>Streptosporangiales</taxon>
        <taxon>Streptosporangiaceae</taxon>
        <taxon>Nonomuraea</taxon>
    </lineage>
</organism>
<dbReference type="Pfam" id="PF00440">
    <property type="entry name" value="TetR_N"/>
    <property type="match status" value="1"/>
</dbReference>
<keyword evidence="2 4" id="KW-0238">DNA-binding</keyword>
<feature type="DNA-binding region" description="H-T-H motif" evidence="4">
    <location>
        <begin position="32"/>
        <end position="51"/>
    </location>
</feature>
<dbReference type="PROSITE" id="PS50977">
    <property type="entry name" value="HTH_TETR_2"/>
    <property type="match status" value="1"/>
</dbReference>
<gene>
    <name evidence="6" type="ORF">ACFOY2_43090</name>
</gene>
<protein>
    <submittedName>
        <fullName evidence="6">TetR/AcrR family transcriptional regulator</fullName>
    </submittedName>
</protein>
<evidence type="ECO:0000256" key="1">
    <source>
        <dbReference type="ARBA" id="ARBA00023015"/>
    </source>
</evidence>
<dbReference type="RefSeq" id="WP_379533925.1">
    <property type="nucleotide sequence ID" value="NZ_JBHSBI010000032.1"/>
</dbReference>
<dbReference type="PANTHER" id="PTHR30055">
    <property type="entry name" value="HTH-TYPE TRANSCRIPTIONAL REGULATOR RUTR"/>
    <property type="match status" value="1"/>
</dbReference>
<accession>A0ABV8GJE6</accession>
<dbReference type="Gene3D" id="1.10.357.10">
    <property type="entry name" value="Tetracycline Repressor, domain 2"/>
    <property type="match status" value="1"/>
</dbReference>
<sequence>MDTTAPTGARARTRRAILDAALSVLSKNIGASLADIAAEAGVGRTTIHRHFPERSDLMAALGTHLLDQIEVATRRARLEEGPAMEALERVCQEYFELGEGLWFAFENPQITEWTDWESETESDRTLARVVERGHAEGSIDPELPAAWVAQVLWAVLYAAWQHTRENAASKHTSMTLCLRTLRKSIAATGA</sequence>
<evidence type="ECO:0000256" key="2">
    <source>
        <dbReference type="ARBA" id="ARBA00023125"/>
    </source>
</evidence>
<evidence type="ECO:0000259" key="5">
    <source>
        <dbReference type="PROSITE" id="PS50977"/>
    </source>
</evidence>
<dbReference type="EMBL" id="JBHSBI010000032">
    <property type="protein sequence ID" value="MFC4014075.1"/>
    <property type="molecule type" value="Genomic_DNA"/>
</dbReference>
<evidence type="ECO:0000256" key="3">
    <source>
        <dbReference type="ARBA" id="ARBA00023163"/>
    </source>
</evidence>
<feature type="domain" description="HTH tetR-type" evidence="5">
    <location>
        <begin position="11"/>
        <end position="69"/>
    </location>
</feature>
<dbReference type="PANTHER" id="PTHR30055:SF234">
    <property type="entry name" value="HTH-TYPE TRANSCRIPTIONAL REGULATOR BETI"/>
    <property type="match status" value="1"/>
</dbReference>
<evidence type="ECO:0000313" key="7">
    <source>
        <dbReference type="Proteomes" id="UP001595851"/>
    </source>
</evidence>
<keyword evidence="3" id="KW-0804">Transcription</keyword>
<reference evidence="7" key="1">
    <citation type="journal article" date="2019" name="Int. J. Syst. Evol. Microbiol.">
        <title>The Global Catalogue of Microorganisms (GCM) 10K type strain sequencing project: providing services to taxonomists for standard genome sequencing and annotation.</title>
        <authorList>
            <consortium name="The Broad Institute Genomics Platform"/>
            <consortium name="The Broad Institute Genome Sequencing Center for Infectious Disease"/>
            <person name="Wu L."/>
            <person name="Ma J."/>
        </authorList>
    </citation>
    <scope>NUCLEOTIDE SEQUENCE [LARGE SCALE GENOMIC DNA]</scope>
    <source>
        <strain evidence="7">TBRC 1276</strain>
    </source>
</reference>
<name>A0ABV8GJE6_9ACTN</name>
<dbReference type="SUPFAM" id="SSF46689">
    <property type="entry name" value="Homeodomain-like"/>
    <property type="match status" value="1"/>
</dbReference>
<dbReference type="InterPro" id="IPR009057">
    <property type="entry name" value="Homeodomain-like_sf"/>
</dbReference>
<evidence type="ECO:0000313" key="6">
    <source>
        <dbReference type="EMBL" id="MFC4014075.1"/>
    </source>
</evidence>
<dbReference type="SUPFAM" id="SSF48498">
    <property type="entry name" value="Tetracyclin repressor-like, C-terminal domain"/>
    <property type="match status" value="1"/>
</dbReference>
<dbReference type="Proteomes" id="UP001595851">
    <property type="component" value="Unassembled WGS sequence"/>
</dbReference>
<keyword evidence="1" id="KW-0805">Transcription regulation</keyword>
<dbReference type="InterPro" id="IPR036271">
    <property type="entry name" value="Tet_transcr_reg_TetR-rel_C_sf"/>
</dbReference>
<proteinExistence type="predicted"/>
<comment type="caution">
    <text evidence="6">The sequence shown here is derived from an EMBL/GenBank/DDBJ whole genome shotgun (WGS) entry which is preliminary data.</text>
</comment>
<dbReference type="InterPro" id="IPR001647">
    <property type="entry name" value="HTH_TetR"/>
</dbReference>